<keyword evidence="2" id="KW-1185">Reference proteome</keyword>
<sequence>MLEAWRAYAVVLYTPFEPPPDWAQFDPYQSNSSGIPQVFLNAGNAVVPDWRSAIFDLEQFIKNKGNTRLVHIKDHENELQRVPLLQWVKSEKPQLRGNTRGVLYYDKDDGWNRLNDLLPALKEAVLESAQEDAIAEREALEGGILYYNYEEEIAPHFDQAPVLGEGAFGKVIRGYSASMGSFEDTLRRRRTHRCMILFTVVMLFKFMTFEDEAGCKVWKCMEPGCNKEYTDALPPLQDPYPDDAAADIADADALPPLQDLYPDDAAAADDDWAGEEEPLNEWEDIAVEVAEQAEEDEAIDAEEDEMIDAAGDGEPTRTGRAGRQAEQFQTAVLRHVLPRDYVLHKDDQCPKCGEKRFKKVETAAGAVYKPRKRFWYFGLANILRDRMFSDPTWCRLRGTGRNDPEQQYDYWHSPDFQRVNEATGAKLTAEGTSASVYDVGVDWGQPFHFKQWSSGYVALRCADVPHVFRSIRDFCHLLVIIPGPDEPKSIDPYADEMFQDFKKYGPSGEGLEVVEHLKDAGGVVVPKTLRHYVVLGGVYADTPAQRKLSKWMGHSAYLGCGHCMILGTWDHGMYFQGYTEPRAAGAFHRLFNLDIGGSIGKAYCGTERIKVSHAKQWERAVRMEQPGTAARDVGCHGISPVLKYLDYVDYNNIWVIPMSHALIYGAVKLFWGLLLTRPTAGDPAAWCYLPRVNRNIMKDRARHFTNTRDFNRSYRDIMWTLLREATLHYVCATPGNGTPEEQQAAHQKLQQYAKLVSQHFGIKACTYNLHLLVCRAADQEKARGQSALELELWVENMVQLAKSTTKFRTTANPEILLVNQVLLTEAIKKAPTIWPYLRDYNQLVYGSSEGAPDRGNLLDQPYAEDNTGFIGSGARPKTAELVKPRDFPQDGWTDAACDTATYTVYKAVDIKGIEIVLSRAYLMARSRVSYFVRVDYEGDGTYVARISKFLKVSRGDAEGGSALRIAVADLFKIETREGYQGELIIVKGPQRGPYKKDYPMSVDHIAHKLLFCDATRGDPDFRQNLWCFPAYSNTYTKRNPELE</sequence>
<dbReference type="Proteomes" id="UP001491310">
    <property type="component" value="Unassembled WGS sequence"/>
</dbReference>
<gene>
    <name evidence="1" type="ORF">WJX75_004081</name>
</gene>
<organism evidence="1 2">
    <name type="scientific">Coccomyxa subellipsoidea</name>
    <dbReference type="NCBI Taxonomy" id="248742"/>
    <lineage>
        <taxon>Eukaryota</taxon>
        <taxon>Viridiplantae</taxon>
        <taxon>Chlorophyta</taxon>
        <taxon>core chlorophytes</taxon>
        <taxon>Trebouxiophyceae</taxon>
        <taxon>Trebouxiophyceae incertae sedis</taxon>
        <taxon>Coccomyxaceae</taxon>
        <taxon>Coccomyxa</taxon>
    </lineage>
</organism>
<evidence type="ECO:0000313" key="1">
    <source>
        <dbReference type="EMBL" id="KAK9918437.1"/>
    </source>
</evidence>
<accession>A0ABR2Z390</accession>
<name>A0ABR2Z390_9CHLO</name>
<protein>
    <submittedName>
        <fullName evidence="1">Uncharacterized protein</fullName>
    </submittedName>
</protein>
<dbReference type="EMBL" id="JALJOT010000001">
    <property type="protein sequence ID" value="KAK9918437.1"/>
    <property type="molecule type" value="Genomic_DNA"/>
</dbReference>
<comment type="caution">
    <text evidence="1">The sequence shown here is derived from an EMBL/GenBank/DDBJ whole genome shotgun (WGS) entry which is preliminary data.</text>
</comment>
<evidence type="ECO:0000313" key="2">
    <source>
        <dbReference type="Proteomes" id="UP001491310"/>
    </source>
</evidence>
<proteinExistence type="predicted"/>
<reference evidence="1 2" key="1">
    <citation type="journal article" date="2024" name="Nat. Commun.">
        <title>Phylogenomics reveals the evolutionary origins of lichenization in chlorophyte algae.</title>
        <authorList>
            <person name="Puginier C."/>
            <person name="Libourel C."/>
            <person name="Otte J."/>
            <person name="Skaloud P."/>
            <person name="Haon M."/>
            <person name="Grisel S."/>
            <person name="Petersen M."/>
            <person name="Berrin J.G."/>
            <person name="Delaux P.M."/>
            <person name="Dal Grande F."/>
            <person name="Keller J."/>
        </authorList>
    </citation>
    <scope>NUCLEOTIDE SEQUENCE [LARGE SCALE GENOMIC DNA]</scope>
    <source>
        <strain evidence="1 2">SAG 216-7</strain>
    </source>
</reference>